<dbReference type="Proteomes" id="UP000661280">
    <property type="component" value="Chromosome 6"/>
</dbReference>
<evidence type="ECO:0000313" key="1">
    <source>
        <dbReference type="EMBL" id="BCS01919.1"/>
    </source>
</evidence>
<gene>
    <name evidence="1" type="ORF">AKAW2_60183A</name>
</gene>
<dbReference type="AlphaFoldDB" id="A0A7R7WG60"/>
<reference evidence="1" key="1">
    <citation type="submission" date="2021-01" db="EMBL/GenBank/DDBJ databases">
        <authorList>
            <consortium name="Aspergillus luchuensis mut. kawachii IFO 4304 genome sequencing consortium"/>
            <person name="Kazuki M."/>
            <person name="Futagami T."/>
        </authorList>
    </citation>
    <scope>NUCLEOTIDE SEQUENCE</scope>
    <source>
        <strain evidence="1">IFO 4308</strain>
    </source>
</reference>
<keyword evidence="2" id="KW-1185">Reference proteome</keyword>
<sequence>MTQSVMVGCLQGPASLDSAGTAALDILERGGRGSMILVSLIHPTPTSSLTRRAIYPVVDLLVDDQLAYPRCKDWTLLLIYPSLAPRYHPRFARAYNNISSVAYP</sequence>
<dbReference type="EMBL" id="AP024430">
    <property type="protein sequence ID" value="BCS01919.1"/>
    <property type="molecule type" value="Genomic_DNA"/>
</dbReference>
<proteinExistence type="predicted"/>
<reference evidence="1" key="2">
    <citation type="submission" date="2021-02" db="EMBL/GenBank/DDBJ databases">
        <title>Aspergillus luchuensis mut. kawachii IFO 4304 genome sequence.</title>
        <authorList>
            <person name="Mori K."/>
            <person name="Kadooka C."/>
            <person name="Goto M."/>
            <person name="Futagami T."/>
        </authorList>
    </citation>
    <scope>NUCLEOTIDE SEQUENCE</scope>
    <source>
        <strain evidence="1">IFO 4308</strain>
    </source>
</reference>
<dbReference type="RefSeq" id="XP_041545681.1">
    <property type="nucleotide sequence ID" value="XM_041692280.1"/>
</dbReference>
<organism evidence="1 2">
    <name type="scientific">Aspergillus kawachii</name>
    <name type="common">White koji mold</name>
    <name type="synonym">Aspergillus awamori var. kawachi</name>
    <dbReference type="NCBI Taxonomy" id="1069201"/>
    <lineage>
        <taxon>Eukaryota</taxon>
        <taxon>Fungi</taxon>
        <taxon>Dikarya</taxon>
        <taxon>Ascomycota</taxon>
        <taxon>Pezizomycotina</taxon>
        <taxon>Eurotiomycetes</taxon>
        <taxon>Eurotiomycetidae</taxon>
        <taxon>Eurotiales</taxon>
        <taxon>Aspergillaceae</taxon>
        <taxon>Aspergillus</taxon>
        <taxon>Aspergillus subgen. Circumdati</taxon>
    </lineage>
</organism>
<evidence type="ECO:0000313" key="2">
    <source>
        <dbReference type="Proteomes" id="UP000661280"/>
    </source>
</evidence>
<dbReference type="KEGG" id="aluc:AKAW2_60183A"/>
<accession>A0A7R7WG60</accession>
<dbReference type="GeneID" id="64963240"/>
<protein>
    <submittedName>
        <fullName evidence="1">Uncharacterized protein</fullName>
    </submittedName>
</protein>
<name>A0A7R7WG60_ASPKA</name>